<protein>
    <submittedName>
        <fullName evidence="2">Uncharacterized protein</fullName>
    </submittedName>
</protein>
<sequence length="218" mass="23856">MSLPWTSEEDKENKITLVRGKSKHSQSISSIDLSHLSATSSQRTSIRHKSKHSQSISSTDLSGLSATSSRRTSIRHKSKQSPSEIRIAKTDLSASPSHRQETLTSVNSLLFGQGLNSIDASQNGSGTGNLSCLFREAEHIWDLVNENMPVMGMINGDVLERRMMDFKKECTTDNSFHNGLFDSPRTMDSGSILTAVGNIGNAMASLVQTTEQFQQAKP</sequence>
<dbReference type="Proteomes" id="UP000678393">
    <property type="component" value="Unassembled WGS sequence"/>
</dbReference>
<evidence type="ECO:0000313" key="3">
    <source>
        <dbReference type="Proteomes" id="UP000678393"/>
    </source>
</evidence>
<dbReference type="EMBL" id="CAJHNH020001224">
    <property type="protein sequence ID" value="CAG5122064.1"/>
    <property type="molecule type" value="Genomic_DNA"/>
</dbReference>
<keyword evidence="3" id="KW-1185">Reference proteome</keyword>
<organism evidence="2 3">
    <name type="scientific">Candidula unifasciata</name>
    <dbReference type="NCBI Taxonomy" id="100452"/>
    <lineage>
        <taxon>Eukaryota</taxon>
        <taxon>Metazoa</taxon>
        <taxon>Spiralia</taxon>
        <taxon>Lophotrochozoa</taxon>
        <taxon>Mollusca</taxon>
        <taxon>Gastropoda</taxon>
        <taxon>Heterobranchia</taxon>
        <taxon>Euthyneura</taxon>
        <taxon>Panpulmonata</taxon>
        <taxon>Eupulmonata</taxon>
        <taxon>Stylommatophora</taxon>
        <taxon>Helicina</taxon>
        <taxon>Helicoidea</taxon>
        <taxon>Geomitridae</taxon>
        <taxon>Candidula</taxon>
    </lineage>
</organism>
<feature type="compositionally biased region" description="Polar residues" evidence="1">
    <location>
        <begin position="53"/>
        <end position="71"/>
    </location>
</feature>
<evidence type="ECO:0000313" key="2">
    <source>
        <dbReference type="EMBL" id="CAG5122064.1"/>
    </source>
</evidence>
<gene>
    <name evidence="2" type="ORF">CUNI_LOCUS7622</name>
</gene>
<proteinExistence type="predicted"/>
<comment type="caution">
    <text evidence="2">The sequence shown here is derived from an EMBL/GenBank/DDBJ whole genome shotgun (WGS) entry which is preliminary data.</text>
</comment>
<evidence type="ECO:0000256" key="1">
    <source>
        <dbReference type="SAM" id="MobiDB-lite"/>
    </source>
</evidence>
<accession>A0A8S3YYK2</accession>
<feature type="compositionally biased region" description="Polar residues" evidence="1">
    <location>
        <begin position="25"/>
        <end position="44"/>
    </location>
</feature>
<feature type="region of interest" description="Disordered" evidence="1">
    <location>
        <begin position="1"/>
        <end position="99"/>
    </location>
</feature>
<dbReference type="AlphaFoldDB" id="A0A8S3YYK2"/>
<reference evidence="2" key="1">
    <citation type="submission" date="2021-04" db="EMBL/GenBank/DDBJ databases">
        <authorList>
            <consortium name="Molecular Ecology Group"/>
        </authorList>
    </citation>
    <scope>NUCLEOTIDE SEQUENCE</scope>
</reference>
<name>A0A8S3YYK2_9EUPU</name>